<reference evidence="1" key="1">
    <citation type="submission" date="2020-11" db="EMBL/GenBank/DDBJ databases">
        <authorList>
            <person name="Tran Van P."/>
        </authorList>
    </citation>
    <scope>NUCLEOTIDE SEQUENCE</scope>
</reference>
<dbReference type="EMBL" id="OD006736">
    <property type="protein sequence ID" value="CAD7413294.1"/>
    <property type="molecule type" value="Genomic_DNA"/>
</dbReference>
<gene>
    <name evidence="1" type="ORF">TPSB3V08_LOCUS8932</name>
</gene>
<dbReference type="AlphaFoldDB" id="A0A7R9DHE4"/>
<name>A0A7R9DHE4_TIMPO</name>
<evidence type="ECO:0000313" key="1">
    <source>
        <dbReference type="EMBL" id="CAD7413294.1"/>
    </source>
</evidence>
<proteinExistence type="predicted"/>
<sequence length="218" mass="25595">MSVESCDSELLESAYAKVGLHADPVWLINEPDVYQRANQVLWVCYNRLWHHTRSFRVNNVLPQNRRQTRSVRDTIPFSRLARYGNYRYNEERESHYMCDDESGDALYEPIVCPEENPEPWMLPEVEQEFKRLTKEELLGEYTLWPWTSQPSHLRPGSDEDESHLGLFEWTSSLLGRHENISKYTCSNERAFFVSNLNRGKSQGAIGYDSPERMIATAW</sequence>
<accession>A0A7R9DHE4</accession>
<protein>
    <submittedName>
        <fullName evidence="1">Uncharacterized protein</fullName>
    </submittedName>
</protein>
<organism evidence="1">
    <name type="scientific">Timema poppense</name>
    <name type="common">Walking stick</name>
    <dbReference type="NCBI Taxonomy" id="170557"/>
    <lineage>
        <taxon>Eukaryota</taxon>
        <taxon>Metazoa</taxon>
        <taxon>Ecdysozoa</taxon>
        <taxon>Arthropoda</taxon>
        <taxon>Hexapoda</taxon>
        <taxon>Insecta</taxon>
        <taxon>Pterygota</taxon>
        <taxon>Neoptera</taxon>
        <taxon>Polyneoptera</taxon>
        <taxon>Phasmatodea</taxon>
        <taxon>Timematodea</taxon>
        <taxon>Timematoidea</taxon>
        <taxon>Timematidae</taxon>
        <taxon>Timema</taxon>
    </lineage>
</organism>